<proteinExistence type="inferred from homology"/>
<accession>A0ABS7NI31</accession>
<dbReference type="InterPro" id="IPR011330">
    <property type="entry name" value="Glyco_hydro/deAcase_b/a-brl"/>
</dbReference>
<dbReference type="InterPro" id="IPR002509">
    <property type="entry name" value="NODB_dom"/>
</dbReference>
<evidence type="ECO:0000259" key="7">
    <source>
        <dbReference type="Pfam" id="PF01522"/>
    </source>
</evidence>
<gene>
    <name evidence="8" type="ORF">KUV26_15620</name>
</gene>
<evidence type="ECO:0000256" key="3">
    <source>
        <dbReference type="ARBA" id="ARBA00010973"/>
    </source>
</evidence>
<keyword evidence="9" id="KW-1185">Reference proteome</keyword>
<dbReference type="PANTHER" id="PTHR34216:SF3">
    <property type="entry name" value="POLY-BETA-1,6-N-ACETYL-D-GLUCOSAMINE N-DEACETYLASE"/>
    <property type="match status" value="1"/>
</dbReference>
<keyword evidence="5" id="KW-0732">Signal</keyword>
<name>A0ABS7NI31_9RHOB</name>
<protein>
    <recommendedName>
        <fullName evidence="4">Chitooligosaccharide deacetylase</fullName>
    </recommendedName>
    <alternativeName>
        <fullName evidence="6">Nodulation protein B</fullName>
    </alternativeName>
</protein>
<evidence type="ECO:0000256" key="6">
    <source>
        <dbReference type="ARBA" id="ARBA00032976"/>
    </source>
</evidence>
<evidence type="ECO:0000256" key="2">
    <source>
        <dbReference type="ARBA" id="ARBA00004613"/>
    </source>
</evidence>
<dbReference type="Proteomes" id="UP000766629">
    <property type="component" value="Unassembled WGS sequence"/>
</dbReference>
<evidence type="ECO:0000256" key="1">
    <source>
        <dbReference type="ARBA" id="ARBA00003236"/>
    </source>
</evidence>
<dbReference type="RefSeq" id="WP_222509001.1">
    <property type="nucleotide sequence ID" value="NZ_JAHVJA010000007.1"/>
</dbReference>
<sequence length="381" mass="42902">MPAWTGLPALAGWLWIADGWMRRRGGVPCLTWHSVSADASWLPWAAETSVRPETLDRQLSQLQRMGCTAMDTAEFIRRRRACLPVPAETVLLHFDDGYLDNWVAAAPILRRHRMRATLFVSLEFAAPDRPAPLTLEDTSWPDFWDGYLSWGEIRALDRDSPDKVFDVQPHGVDHTRVPVGPRAVGRLTRENWKQHAWMQWAAMRGSKHSWYLPEAPPAVPEGTAIPESDAALAAPAFADGQLETRAEYTARVRAELARCRTEFKARLGKAPVLFCWPQNRTSSLARRIAAEEGYLATTAGQGCNRAGEDPAVISRVHVGENTAGFASAWVDAWHFHATVRCFQGNAYWYLVILAAGFSKAVHKRLRARRHRSRQRQEAHRA</sequence>
<dbReference type="InterPro" id="IPR051398">
    <property type="entry name" value="Polysacch_Deacetylase"/>
</dbReference>
<comment type="caution">
    <text evidence="8">The sequence shown here is derived from an EMBL/GenBank/DDBJ whole genome shotgun (WGS) entry which is preliminary data.</text>
</comment>
<dbReference type="SUPFAM" id="SSF88713">
    <property type="entry name" value="Glycoside hydrolase/deacetylase"/>
    <property type="match status" value="1"/>
</dbReference>
<dbReference type="Pfam" id="PF01522">
    <property type="entry name" value="Polysacc_deac_1"/>
    <property type="match status" value="1"/>
</dbReference>
<dbReference type="Gene3D" id="3.20.20.370">
    <property type="entry name" value="Glycoside hydrolase/deacetylase"/>
    <property type="match status" value="1"/>
</dbReference>
<feature type="domain" description="NodB homology" evidence="7">
    <location>
        <begin position="85"/>
        <end position="294"/>
    </location>
</feature>
<comment type="subcellular location">
    <subcellularLocation>
        <location evidence="2">Secreted</location>
    </subcellularLocation>
</comment>
<dbReference type="EMBL" id="JAHVJA010000007">
    <property type="protein sequence ID" value="MBY6140867.1"/>
    <property type="molecule type" value="Genomic_DNA"/>
</dbReference>
<dbReference type="PANTHER" id="PTHR34216">
    <property type="match status" value="1"/>
</dbReference>
<comment type="similarity">
    <text evidence="3">Belongs to the polysaccharide deacetylase family.</text>
</comment>
<comment type="function">
    <text evidence="1">Is involved in generating a small heat-stable compound (Nod), an acylated oligomer of N-acetylglucosamine, that stimulates mitosis in various plant protoplasts.</text>
</comment>
<evidence type="ECO:0000313" key="8">
    <source>
        <dbReference type="EMBL" id="MBY6140867.1"/>
    </source>
</evidence>
<evidence type="ECO:0000256" key="4">
    <source>
        <dbReference type="ARBA" id="ARBA00020071"/>
    </source>
</evidence>
<evidence type="ECO:0000256" key="5">
    <source>
        <dbReference type="ARBA" id="ARBA00022729"/>
    </source>
</evidence>
<organism evidence="8 9">
    <name type="scientific">Leisingera daeponensis</name>
    <dbReference type="NCBI Taxonomy" id="405746"/>
    <lineage>
        <taxon>Bacteria</taxon>
        <taxon>Pseudomonadati</taxon>
        <taxon>Pseudomonadota</taxon>
        <taxon>Alphaproteobacteria</taxon>
        <taxon>Rhodobacterales</taxon>
        <taxon>Roseobacteraceae</taxon>
        <taxon>Leisingera</taxon>
    </lineage>
</organism>
<reference evidence="8 9" key="1">
    <citation type="submission" date="2021-06" db="EMBL/GenBank/DDBJ databases">
        <title>50 bacteria genomes isolated from Dapeng, Shenzhen, China.</title>
        <authorList>
            <person name="Zheng W."/>
            <person name="Yu S."/>
            <person name="Huang Y."/>
        </authorList>
    </citation>
    <scope>NUCLEOTIDE SEQUENCE [LARGE SCALE GENOMIC DNA]</scope>
    <source>
        <strain evidence="8 9">DP1N14-2</strain>
    </source>
</reference>
<evidence type="ECO:0000313" key="9">
    <source>
        <dbReference type="Proteomes" id="UP000766629"/>
    </source>
</evidence>
<dbReference type="CDD" id="cd10969">
    <property type="entry name" value="CE4_Ecf1_like_5s"/>
    <property type="match status" value="1"/>
</dbReference>